<organism evidence="9 10">
    <name type="scientific">Treponema succinifaciens (strain ATCC 33096 / DSM 2489 / 6091)</name>
    <dbReference type="NCBI Taxonomy" id="869209"/>
    <lineage>
        <taxon>Bacteria</taxon>
        <taxon>Pseudomonadati</taxon>
        <taxon>Spirochaetota</taxon>
        <taxon>Spirochaetia</taxon>
        <taxon>Spirochaetales</taxon>
        <taxon>Treponemataceae</taxon>
        <taxon>Treponema</taxon>
    </lineage>
</organism>
<keyword evidence="10" id="KW-1185">Reference proteome</keyword>
<dbReference type="GO" id="GO:0005886">
    <property type="term" value="C:plasma membrane"/>
    <property type="evidence" value="ECO:0007669"/>
    <property type="project" value="UniProtKB-SubCell"/>
</dbReference>
<keyword evidence="2 7" id="KW-0813">Transport</keyword>
<evidence type="ECO:0000256" key="3">
    <source>
        <dbReference type="ARBA" id="ARBA00022475"/>
    </source>
</evidence>
<reference evidence="10" key="2">
    <citation type="submission" date="2011-04" db="EMBL/GenBank/DDBJ databases">
        <title>The complete genome of chromosome of Treponema succinifaciens DSM 2489.</title>
        <authorList>
            <person name="Lucas S."/>
            <person name="Copeland A."/>
            <person name="Lapidus A."/>
            <person name="Bruce D."/>
            <person name="Goodwin L."/>
            <person name="Pitluck S."/>
            <person name="Peters L."/>
            <person name="Kyrpides N."/>
            <person name="Mavromatis K."/>
            <person name="Ivanova N."/>
            <person name="Ovchinnikova G."/>
            <person name="Teshima H."/>
            <person name="Detter J.C."/>
            <person name="Tapia R."/>
            <person name="Han C."/>
            <person name="Land M."/>
            <person name="Hauser L."/>
            <person name="Markowitz V."/>
            <person name="Cheng J.-F."/>
            <person name="Hugenholtz P."/>
            <person name="Woyke T."/>
            <person name="Wu D."/>
            <person name="Gronow S."/>
            <person name="Wellnitz S."/>
            <person name="Brambilla E."/>
            <person name="Klenk H.-P."/>
            <person name="Eisen J.A."/>
        </authorList>
    </citation>
    <scope>NUCLEOTIDE SEQUENCE [LARGE SCALE GENOMIC DNA]</scope>
    <source>
        <strain evidence="10">ATCC 33096 / DSM 2489 / 6091</strain>
    </source>
</reference>
<dbReference type="GeneID" id="302997300"/>
<comment type="similarity">
    <text evidence="7">Belongs to the binding-protein-dependent transport system permease family.</text>
</comment>
<evidence type="ECO:0000259" key="8">
    <source>
        <dbReference type="PROSITE" id="PS50928"/>
    </source>
</evidence>
<feature type="transmembrane region" description="Helical" evidence="7">
    <location>
        <begin position="228"/>
        <end position="248"/>
    </location>
</feature>
<keyword evidence="3" id="KW-1003">Cell membrane</keyword>
<feature type="transmembrane region" description="Helical" evidence="7">
    <location>
        <begin position="283"/>
        <end position="308"/>
    </location>
</feature>
<dbReference type="Gene3D" id="1.10.3720.10">
    <property type="entry name" value="MetI-like"/>
    <property type="match status" value="1"/>
</dbReference>
<dbReference type="Proteomes" id="UP000006852">
    <property type="component" value="Chromosome"/>
</dbReference>
<protein>
    <submittedName>
        <fullName evidence="9">ABC-type transporter, integral membrane subunit</fullName>
    </submittedName>
</protein>
<reference evidence="9 10" key="1">
    <citation type="journal article" date="2011" name="Stand. Genomic Sci.">
        <title>Complete genome sequence of Treponema succinifaciens type strain (6091).</title>
        <authorList>
            <person name="Han C."/>
            <person name="Gronow S."/>
            <person name="Teshima H."/>
            <person name="Lapidus A."/>
            <person name="Nolan M."/>
            <person name="Lucas S."/>
            <person name="Hammon N."/>
            <person name="Deshpande S."/>
            <person name="Cheng J.F."/>
            <person name="Zeytun A."/>
            <person name="Tapia R."/>
            <person name="Goodwin L."/>
            <person name="Pitluck S."/>
            <person name="Liolios K."/>
            <person name="Pagani I."/>
            <person name="Ivanova N."/>
            <person name="Mavromatis K."/>
            <person name="Mikhailova N."/>
            <person name="Huntemann M."/>
            <person name="Pati A."/>
            <person name="Chen A."/>
            <person name="Palaniappan K."/>
            <person name="Land M."/>
            <person name="Hauser L."/>
            <person name="Brambilla E.M."/>
            <person name="Rohde M."/>
            <person name="Goker M."/>
            <person name="Woyke T."/>
            <person name="Bristow J."/>
            <person name="Eisen J.A."/>
            <person name="Markowitz V."/>
            <person name="Hugenholtz P."/>
            <person name="Kyrpides N.C."/>
            <person name="Klenk H.P."/>
            <person name="Detter J.C."/>
        </authorList>
    </citation>
    <scope>NUCLEOTIDE SEQUENCE [LARGE SCALE GENOMIC DNA]</scope>
    <source>
        <strain evidence="10">ATCC 33096 / DSM 2489 / 6091</strain>
    </source>
</reference>
<accession>F2NU57</accession>
<dbReference type="RefSeq" id="WP_013700332.1">
    <property type="nucleotide sequence ID" value="NC_015385.1"/>
</dbReference>
<proteinExistence type="inferred from homology"/>
<dbReference type="CDD" id="cd06261">
    <property type="entry name" value="TM_PBP2"/>
    <property type="match status" value="1"/>
</dbReference>
<dbReference type="STRING" id="869209.Tresu_0051"/>
<dbReference type="InterPro" id="IPR050809">
    <property type="entry name" value="UgpAE/MalFG_permease"/>
</dbReference>
<evidence type="ECO:0000256" key="6">
    <source>
        <dbReference type="ARBA" id="ARBA00023136"/>
    </source>
</evidence>
<evidence type="ECO:0000256" key="7">
    <source>
        <dbReference type="RuleBase" id="RU363032"/>
    </source>
</evidence>
<dbReference type="GO" id="GO:0055085">
    <property type="term" value="P:transmembrane transport"/>
    <property type="evidence" value="ECO:0007669"/>
    <property type="project" value="InterPro"/>
</dbReference>
<dbReference type="OrthoDB" id="9787541at2"/>
<name>F2NU57_TRES6</name>
<dbReference type="HOGENOM" id="CLU_016047_0_2_12"/>
<dbReference type="PANTHER" id="PTHR43227">
    <property type="entry name" value="BLL4140 PROTEIN"/>
    <property type="match status" value="1"/>
</dbReference>
<dbReference type="EMBL" id="CP002631">
    <property type="protein sequence ID" value="AEB13021.1"/>
    <property type="molecule type" value="Genomic_DNA"/>
</dbReference>
<keyword evidence="6 7" id="KW-0472">Membrane</keyword>
<evidence type="ECO:0000256" key="2">
    <source>
        <dbReference type="ARBA" id="ARBA00022448"/>
    </source>
</evidence>
<dbReference type="eggNOG" id="COG1175">
    <property type="taxonomic scope" value="Bacteria"/>
</dbReference>
<feature type="transmembrane region" description="Helical" evidence="7">
    <location>
        <begin position="77"/>
        <end position="98"/>
    </location>
</feature>
<comment type="subcellular location">
    <subcellularLocation>
        <location evidence="1 7">Cell membrane</location>
        <topology evidence="1 7">Multi-pass membrane protein</topology>
    </subcellularLocation>
</comment>
<evidence type="ECO:0000313" key="9">
    <source>
        <dbReference type="EMBL" id="AEB13021.1"/>
    </source>
</evidence>
<dbReference type="AlphaFoldDB" id="F2NU57"/>
<feature type="transmembrane region" description="Helical" evidence="7">
    <location>
        <begin position="110"/>
        <end position="130"/>
    </location>
</feature>
<dbReference type="PANTHER" id="PTHR43227:SF7">
    <property type="entry name" value="ARABINOOLIGOSACCHARIDES TRANSPORT SYSTEM PERMEASE PROTEIN ARAP"/>
    <property type="match status" value="1"/>
</dbReference>
<evidence type="ECO:0000256" key="5">
    <source>
        <dbReference type="ARBA" id="ARBA00022989"/>
    </source>
</evidence>
<feature type="domain" description="ABC transmembrane type-1" evidence="8">
    <location>
        <begin position="73"/>
        <end position="304"/>
    </location>
</feature>
<keyword evidence="5 7" id="KW-1133">Transmembrane helix</keyword>
<keyword evidence="4 7" id="KW-0812">Transmembrane</keyword>
<dbReference type="Pfam" id="PF00528">
    <property type="entry name" value="BPD_transp_1"/>
    <property type="match status" value="1"/>
</dbReference>
<dbReference type="SUPFAM" id="SSF161098">
    <property type="entry name" value="MetI-like"/>
    <property type="match status" value="1"/>
</dbReference>
<sequence length="319" mass="36202">MKKKSGIETKTNRNGYFFVLPFILVYAAFQFWPILYTLILGFSDLKGLRSDFSFVGLKNFQKLIHDRYFWGSVKNTFIMWGCNFAPQLGIALLFAIWFTDIRLNLKGRGLFRAVFYMPNLLTTASIAILFRSLFAYPVGPVNQFLTGTLGIWSSGVVDGEIVNQGFNFFRMPNASRLIVSFIQWWMWCGHTLIMLMAGITSISPSLYEAAIVDGANNRQQTFYITLPLLRPMMLYILVTSMIGGMQLFEIPFLLTGMHGEPDFKIRTMSVYLYNMGFQGGTDYSYAAAIAIAIFIITIILSLGINALVKERPAKSRKED</sequence>
<dbReference type="KEGG" id="tsu:Tresu_0051"/>
<dbReference type="InterPro" id="IPR000515">
    <property type="entry name" value="MetI-like"/>
</dbReference>
<evidence type="ECO:0000256" key="1">
    <source>
        <dbReference type="ARBA" id="ARBA00004651"/>
    </source>
</evidence>
<dbReference type="PROSITE" id="PS50928">
    <property type="entry name" value="ABC_TM1"/>
    <property type="match status" value="1"/>
</dbReference>
<gene>
    <name evidence="9" type="ordered locus">Tresu_0051</name>
</gene>
<evidence type="ECO:0000256" key="4">
    <source>
        <dbReference type="ARBA" id="ARBA00022692"/>
    </source>
</evidence>
<feature type="transmembrane region" description="Helical" evidence="7">
    <location>
        <begin position="184"/>
        <end position="207"/>
    </location>
</feature>
<evidence type="ECO:0000313" key="10">
    <source>
        <dbReference type="Proteomes" id="UP000006852"/>
    </source>
</evidence>
<feature type="transmembrane region" description="Helical" evidence="7">
    <location>
        <begin position="16"/>
        <end position="39"/>
    </location>
</feature>
<dbReference type="InterPro" id="IPR035906">
    <property type="entry name" value="MetI-like_sf"/>
</dbReference>